<dbReference type="Pfam" id="PF13412">
    <property type="entry name" value="HTH_24"/>
    <property type="match status" value="1"/>
</dbReference>
<evidence type="ECO:0000313" key="2">
    <source>
        <dbReference type="EMBL" id="PAV04801.1"/>
    </source>
</evidence>
<proteinExistence type="predicted"/>
<dbReference type="InterPro" id="IPR036388">
    <property type="entry name" value="WH-like_DNA-bd_sf"/>
</dbReference>
<dbReference type="NCBIfam" id="TIGR01884">
    <property type="entry name" value="cas_HTH"/>
    <property type="match status" value="1"/>
</dbReference>
<organism evidence="2 3">
    <name type="scientific">Methanobacterium bryantii</name>
    <dbReference type="NCBI Taxonomy" id="2161"/>
    <lineage>
        <taxon>Archaea</taxon>
        <taxon>Methanobacteriati</taxon>
        <taxon>Methanobacteriota</taxon>
        <taxon>Methanomada group</taxon>
        <taxon>Methanobacteria</taxon>
        <taxon>Methanobacteriales</taxon>
        <taxon>Methanobacteriaceae</taxon>
        <taxon>Methanobacterium</taxon>
    </lineage>
</organism>
<dbReference type="Pfam" id="PF19810">
    <property type="entry name" value="HFX_2341_N"/>
    <property type="match status" value="1"/>
</dbReference>
<dbReference type="RefSeq" id="WP_069582310.1">
    <property type="nucleotide sequence ID" value="NZ_LMVM01000012.1"/>
</dbReference>
<dbReference type="InterPro" id="IPR010163">
    <property type="entry name" value="Csa3"/>
</dbReference>
<sequence>MEYTLISTIYKLEPVMFCITQFSPKRIILLSEDDAPPEKLEAERILQETIGKVIDIESKPTSLYNVVKIAHDTAEIIDEECAHGRKIIVNISGGRKPQALGALFGCYARHNDVERIVYVTEEDREVVDLPILNFGISATKRMILEELEKGETSVKNLSVKVGISRGMIYNHIRELREMGFISADKLEITSAGQLAII</sequence>
<reference evidence="2 3" key="1">
    <citation type="journal article" date="2017" name="BMC Genomics">
        <title>Genomic analysis of methanogenic archaea reveals a shift towards energy conservation.</title>
        <authorList>
            <person name="Gilmore S.P."/>
            <person name="Henske J.K."/>
            <person name="Sexton J.A."/>
            <person name="Solomon K.V."/>
            <person name="Seppala S."/>
            <person name="Yoo J.I."/>
            <person name="Huyett L.M."/>
            <person name="Pressman A."/>
            <person name="Cogan J.Z."/>
            <person name="Kivenson V."/>
            <person name="Peng X."/>
            <person name="Tan Y."/>
            <person name="Valentine D.L."/>
            <person name="O'Malley M.A."/>
        </authorList>
    </citation>
    <scope>NUCLEOTIDE SEQUENCE [LARGE SCALE GENOMIC DNA]</scope>
    <source>
        <strain evidence="2 3">M.o.H.</strain>
    </source>
</reference>
<evidence type="ECO:0000313" key="3">
    <source>
        <dbReference type="Proteomes" id="UP000217784"/>
    </source>
</evidence>
<dbReference type="GO" id="GO:0003700">
    <property type="term" value="F:DNA-binding transcription factor activity"/>
    <property type="evidence" value="ECO:0007669"/>
    <property type="project" value="InterPro"/>
</dbReference>
<accession>A0A2A2H5R8</accession>
<dbReference type="SUPFAM" id="SSF46785">
    <property type="entry name" value="Winged helix' DNA-binding domain"/>
    <property type="match status" value="1"/>
</dbReference>
<dbReference type="InterPro" id="IPR046260">
    <property type="entry name" value="HFX_2341-like_N"/>
</dbReference>
<comment type="caution">
    <text evidence="2">The sequence shown here is derived from an EMBL/GenBank/DDBJ whole genome shotgun (WGS) entry which is preliminary data.</text>
</comment>
<dbReference type="Gene3D" id="1.10.10.10">
    <property type="entry name" value="Winged helix-like DNA-binding domain superfamily/Winged helix DNA-binding domain"/>
    <property type="match status" value="1"/>
</dbReference>
<dbReference type="OrthoDB" id="76943at2157"/>
<gene>
    <name evidence="2" type="ORF">ASJ80_10840</name>
</gene>
<dbReference type="Gene3D" id="3.40.50.10770">
    <property type="entry name" value="Hypothetical protein VC1899 like domain (Restriction endonuclease-like)"/>
    <property type="match status" value="1"/>
</dbReference>
<evidence type="ECO:0000259" key="1">
    <source>
        <dbReference type="Pfam" id="PF19810"/>
    </source>
</evidence>
<keyword evidence="3" id="KW-1185">Reference proteome</keyword>
<dbReference type="Proteomes" id="UP000217784">
    <property type="component" value="Unassembled WGS sequence"/>
</dbReference>
<name>A0A2A2H5R8_METBR</name>
<dbReference type="InterPro" id="IPR036390">
    <property type="entry name" value="WH_DNA-bd_sf"/>
</dbReference>
<dbReference type="AlphaFoldDB" id="A0A2A2H5R8"/>
<feature type="domain" description="HFX-2341-like N-terminal" evidence="1">
    <location>
        <begin position="12"/>
        <end position="120"/>
    </location>
</feature>
<protein>
    <submittedName>
        <fullName evidence="2">CRISPR-associated transcriptional regulator Csa3</fullName>
    </submittedName>
</protein>
<dbReference type="EMBL" id="LMVM01000012">
    <property type="protein sequence ID" value="PAV04801.1"/>
    <property type="molecule type" value="Genomic_DNA"/>
</dbReference>